<dbReference type="PROSITE" id="PS50157">
    <property type="entry name" value="ZINC_FINGER_C2H2_2"/>
    <property type="match status" value="2"/>
</dbReference>
<feature type="domain" description="C2H2-type" evidence="9">
    <location>
        <begin position="320"/>
        <end position="348"/>
    </location>
</feature>
<feature type="domain" description="C2H2-type" evidence="9">
    <location>
        <begin position="248"/>
        <end position="278"/>
    </location>
</feature>
<evidence type="ECO:0000256" key="1">
    <source>
        <dbReference type="ARBA" id="ARBA00004123"/>
    </source>
</evidence>
<evidence type="ECO:0000256" key="2">
    <source>
        <dbReference type="ARBA" id="ARBA00022723"/>
    </source>
</evidence>
<proteinExistence type="predicted"/>
<organism evidence="10">
    <name type="scientific">Oppiella nova</name>
    <dbReference type="NCBI Taxonomy" id="334625"/>
    <lineage>
        <taxon>Eukaryota</taxon>
        <taxon>Metazoa</taxon>
        <taxon>Ecdysozoa</taxon>
        <taxon>Arthropoda</taxon>
        <taxon>Chelicerata</taxon>
        <taxon>Arachnida</taxon>
        <taxon>Acari</taxon>
        <taxon>Acariformes</taxon>
        <taxon>Sarcoptiformes</taxon>
        <taxon>Oribatida</taxon>
        <taxon>Brachypylina</taxon>
        <taxon>Oppioidea</taxon>
        <taxon>Oppiidae</taxon>
        <taxon>Oppiella</taxon>
    </lineage>
</organism>
<dbReference type="GO" id="GO:0005634">
    <property type="term" value="C:nucleus"/>
    <property type="evidence" value="ECO:0007669"/>
    <property type="project" value="UniProtKB-SubCell"/>
</dbReference>
<dbReference type="AlphaFoldDB" id="A0A7R9QXK4"/>
<dbReference type="InterPro" id="IPR036236">
    <property type="entry name" value="Znf_C2H2_sf"/>
</dbReference>
<name>A0A7R9QXK4_9ACAR</name>
<comment type="subcellular location">
    <subcellularLocation>
        <location evidence="1">Nucleus</location>
    </subcellularLocation>
</comment>
<evidence type="ECO:0000313" key="10">
    <source>
        <dbReference type="EMBL" id="CAD7660968.1"/>
    </source>
</evidence>
<evidence type="ECO:0000256" key="6">
    <source>
        <dbReference type="ARBA" id="ARBA00023242"/>
    </source>
</evidence>
<evidence type="ECO:0000256" key="8">
    <source>
        <dbReference type="SAM" id="MobiDB-lite"/>
    </source>
</evidence>
<protein>
    <recommendedName>
        <fullName evidence="9">C2H2-type domain-containing protein</fullName>
    </recommendedName>
</protein>
<dbReference type="SUPFAM" id="SSF57667">
    <property type="entry name" value="beta-beta-alpha zinc fingers"/>
    <property type="match status" value="1"/>
</dbReference>
<dbReference type="InterPro" id="IPR050888">
    <property type="entry name" value="ZnF_C2H2-type_TF"/>
</dbReference>
<feature type="region of interest" description="Disordered" evidence="8">
    <location>
        <begin position="436"/>
        <end position="455"/>
    </location>
</feature>
<dbReference type="GO" id="GO:0008270">
    <property type="term" value="F:zinc ion binding"/>
    <property type="evidence" value="ECO:0007669"/>
    <property type="project" value="UniProtKB-KW"/>
</dbReference>
<dbReference type="InterPro" id="IPR013087">
    <property type="entry name" value="Znf_C2H2_type"/>
</dbReference>
<evidence type="ECO:0000256" key="7">
    <source>
        <dbReference type="PROSITE-ProRule" id="PRU00042"/>
    </source>
</evidence>
<accession>A0A7R9QXK4</accession>
<keyword evidence="4 7" id="KW-0863">Zinc-finger</keyword>
<dbReference type="EMBL" id="OC936787">
    <property type="protein sequence ID" value="CAD7660968.1"/>
    <property type="molecule type" value="Genomic_DNA"/>
</dbReference>
<gene>
    <name evidence="10" type="ORF">ONB1V03_LOCUS17530</name>
</gene>
<feature type="non-terminal residue" evidence="10">
    <location>
        <position position="1"/>
    </location>
</feature>
<dbReference type="Gene3D" id="3.30.160.60">
    <property type="entry name" value="Classic Zinc Finger"/>
    <property type="match status" value="2"/>
</dbReference>
<evidence type="ECO:0000256" key="3">
    <source>
        <dbReference type="ARBA" id="ARBA00022737"/>
    </source>
</evidence>
<keyword evidence="2" id="KW-0479">Metal-binding</keyword>
<evidence type="ECO:0000313" key="11">
    <source>
        <dbReference type="Proteomes" id="UP000728032"/>
    </source>
</evidence>
<reference evidence="10" key="1">
    <citation type="submission" date="2020-11" db="EMBL/GenBank/DDBJ databases">
        <authorList>
            <person name="Tran Van P."/>
        </authorList>
    </citation>
    <scope>NUCLEOTIDE SEQUENCE</scope>
</reference>
<keyword evidence="11" id="KW-1185">Reference proteome</keyword>
<sequence>MSESLVVENNRLIRDLMFAKKVIKSLENITTFAIQLTQEVDGDCNPETVQRIRTDIDAHLKTYHSLKDNITRDVEDVEPATSDKNSDKCGDNEEVAEKSLIDAMKTKMNALTARKTPTRKPKPCHITGLPTPITCVECQTVFTSGHEFVTHITGAKITTKSVNPLTTTKATNKYKSSAKATKRTQTKPNTIFETIDGNDVASEHSSVVPIVCIPGGYRCGHPDCDYAATTRRFIHMHYTIHQTGARPFRCGVDDCELSFRTEHILRSHQMAVHPEDTKELTGRRWIVCHRDGCKYRTKSQANWVAHNRMQHTGAEQAVRFTCDVCHKSYSRQRVLDEHKKLVHTGADDRDLFACHYCFRRYKTQSALKSHVIQKHQNLLSVSVDESEEVEDQLMDANDESTGSHAIDSQLDDSVGLAQVSHDLSEGLDATTEQMDATIDDNSGDDQLAPGGTDETLDIPIFTTSRGFECGYPACNYSSKLRRNVNSHFTVHQT</sequence>
<feature type="region of interest" description="Disordered" evidence="8">
    <location>
        <begin position="73"/>
        <end position="92"/>
    </location>
</feature>
<evidence type="ECO:0000256" key="5">
    <source>
        <dbReference type="ARBA" id="ARBA00022833"/>
    </source>
</evidence>
<dbReference type="Proteomes" id="UP000728032">
    <property type="component" value="Unassembled WGS sequence"/>
</dbReference>
<keyword evidence="3" id="KW-0677">Repeat</keyword>
<dbReference type="PROSITE" id="PS00028">
    <property type="entry name" value="ZINC_FINGER_C2H2_1"/>
    <property type="match status" value="3"/>
</dbReference>
<dbReference type="SMART" id="SM00355">
    <property type="entry name" value="ZnF_C2H2"/>
    <property type="match status" value="7"/>
</dbReference>
<keyword evidence="5" id="KW-0862">Zinc</keyword>
<dbReference type="EMBL" id="CAJPVJ010021962">
    <property type="protein sequence ID" value="CAG2178104.1"/>
    <property type="molecule type" value="Genomic_DNA"/>
</dbReference>
<dbReference type="OrthoDB" id="6330646at2759"/>
<dbReference type="PANTHER" id="PTHR24406">
    <property type="entry name" value="TRANSCRIPTIONAL REPRESSOR CTCFL-RELATED"/>
    <property type="match status" value="1"/>
</dbReference>
<keyword evidence="6" id="KW-0539">Nucleus</keyword>
<evidence type="ECO:0000259" key="9">
    <source>
        <dbReference type="PROSITE" id="PS50157"/>
    </source>
</evidence>
<evidence type="ECO:0000256" key="4">
    <source>
        <dbReference type="ARBA" id="ARBA00022771"/>
    </source>
</evidence>